<dbReference type="AlphaFoldDB" id="A0A0G0U2Y1"/>
<evidence type="ECO:0000313" key="2">
    <source>
        <dbReference type="Proteomes" id="UP000034601"/>
    </source>
</evidence>
<protein>
    <submittedName>
        <fullName evidence="1">Uncharacterized protein</fullName>
    </submittedName>
</protein>
<dbReference type="EMBL" id="LCAB01000005">
    <property type="protein sequence ID" value="KKR83458.1"/>
    <property type="molecule type" value="Genomic_DNA"/>
</dbReference>
<dbReference type="Proteomes" id="UP000034601">
    <property type="component" value="Unassembled WGS sequence"/>
</dbReference>
<sequence length="67" mass="7615">MSAEKRLQVVEITLDTKLEDIPDGPPCMVGGKSTQLHQRYIDEQQVQSIYFFVLPNGLLAKKPLDRD</sequence>
<proteinExistence type="predicted"/>
<comment type="caution">
    <text evidence="1">The sequence shown here is derived from an EMBL/GenBank/DDBJ whole genome shotgun (WGS) entry which is preliminary data.</text>
</comment>
<gene>
    <name evidence="1" type="ORF">UU29_C0005G0039</name>
</gene>
<evidence type="ECO:0000313" key="1">
    <source>
        <dbReference type="EMBL" id="KKR83458.1"/>
    </source>
</evidence>
<organism evidence="1 2">
    <name type="scientific">Candidatus Daviesbacteria bacterium GW2011_GWA2_40_9</name>
    <dbReference type="NCBI Taxonomy" id="1618424"/>
    <lineage>
        <taxon>Bacteria</taxon>
        <taxon>Candidatus Daviesiibacteriota</taxon>
    </lineage>
</organism>
<name>A0A0G0U2Y1_9BACT</name>
<reference evidence="1 2" key="1">
    <citation type="journal article" date="2015" name="Nature">
        <title>rRNA introns, odd ribosomes, and small enigmatic genomes across a large radiation of phyla.</title>
        <authorList>
            <person name="Brown C.T."/>
            <person name="Hug L.A."/>
            <person name="Thomas B.C."/>
            <person name="Sharon I."/>
            <person name="Castelle C.J."/>
            <person name="Singh A."/>
            <person name="Wilkins M.J."/>
            <person name="Williams K.H."/>
            <person name="Banfield J.F."/>
        </authorList>
    </citation>
    <scope>NUCLEOTIDE SEQUENCE [LARGE SCALE GENOMIC DNA]</scope>
</reference>
<accession>A0A0G0U2Y1</accession>